<evidence type="ECO:0000256" key="6">
    <source>
        <dbReference type="SAM" id="MobiDB-lite"/>
    </source>
</evidence>
<accession>A0A7N6FJY0</accession>
<reference evidence="7" key="1">
    <citation type="submission" date="2021-04" db="EMBL/GenBank/DDBJ databases">
        <authorList>
            <consortium name="Wellcome Sanger Institute Data Sharing"/>
        </authorList>
    </citation>
    <scope>NUCLEOTIDE SEQUENCE [LARGE SCALE GENOMIC DNA]</scope>
</reference>
<dbReference type="InterPro" id="IPR016024">
    <property type="entry name" value="ARM-type_fold"/>
</dbReference>
<evidence type="ECO:0000256" key="1">
    <source>
        <dbReference type="ARBA" id="ARBA00004123"/>
    </source>
</evidence>
<dbReference type="GeneTree" id="ENSGT00390000016970"/>
<dbReference type="GO" id="GO:0005634">
    <property type="term" value="C:nucleus"/>
    <property type="evidence" value="ECO:0007669"/>
    <property type="project" value="UniProtKB-SubCell"/>
</dbReference>
<reference evidence="7" key="3">
    <citation type="submission" date="2025-09" db="UniProtKB">
        <authorList>
            <consortium name="Ensembl"/>
        </authorList>
    </citation>
    <scope>IDENTIFICATION</scope>
</reference>
<protein>
    <recommendedName>
        <fullName evidence="9">FA complementation group D2</fullName>
    </recommendedName>
</protein>
<dbReference type="CDD" id="cd11721">
    <property type="entry name" value="FANCD2"/>
    <property type="match status" value="1"/>
</dbReference>
<dbReference type="PANTHER" id="PTHR32086">
    <property type="entry name" value="FANCONI ANEMIA GROUP D2 PROTEIN"/>
    <property type="match status" value="1"/>
</dbReference>
<name>A0A7N6FJY0_ANATE</name>
<dbReference type="GO" id="GO:0070182">
    <property type="term" value="F:DNA polymerase binding"/>
    <property type="evidence" value="ECO:0007669"/>
    <property type="project" value="TreeGrafter"/>
</dbReference>
<dbReference type="GO" id="GO:0000793">
    <property type="term" value="C:condensed chromosome"/>
    <property type="evidence" value="ECO:0007669"/>
    <property type="project" value="TreeGrafter"/>
</dbReference>
<dbReference type="GO" id="GO:0007129">
    <property type="term" value="P:homologous chromosome pairing at meiosis"/>
    <property type="evidence" value="ECO:0007669"/>
    <property type="project" value="TreeGrafter"/>
</dbReference>
<keyword evidence="3" id="KW-0832">Ubl conjugation</keyword>
<dbReference type="Proteomes" id="UP000265040">
    <property type="component" value="Chromosome 5"/>
</dbReference>
<dbReference type="GO" id="GO:1990918">
    <property type="term" value="P:double-strand break repair involved in meiotic recombination"/>
    <property type="evidence" value="ECO:0007669"/>
    <property type="project" value="TreeGrafter"/>
</dbReference>
<organism evidence="7 8">
    <name type="scientific">Anabas testudineus</name>
    <name type="common">Climbing perch</name>
    <name type="synonym">Anthias testudineus</name>
    <dbReference type="NCBI Taxonomy" id="64144"/>
    <lineage>
        <taxon>Eukaryota</taxon>
        <taxon>Metazoa</taxon>
        <taxon>Chordata</taxon>
        <taxon>Craniata</taxon>
        <taxon>Vertebrata</taxon>
        <taxon>Euteleostomi</taxon>
        <taxon>Actinopterygii</taxon>
        <taxon>Neopterygii</taxon>
        <taxon>Teleostei</taxon>
        <taxon>Neoteleostei</taxon>
        <taxon>Acanthomorphata</taxon>
        <taxon>Anabantaria</taxon>
        <taxon>Anabantiformes</taxon>
        <taxon>Anabantoidei</taxon>
        <taxon>Anabantidae</taxon>
        <taxon>Anabas</taxon>
    </lineage>
</organism>
<dbReference type="SUPFAM" id="SSF48371">
    <property type="entry name" value="ARM repeat"/>
    <property type="match status" value="1"/>
</dbReference>
<keyword evidence="2" id="KW-1017">Isopeptide bond</keyword>
<dbReference type="Ensembl" id="ENSATET00000072803.1">
    <property type="protein sequence ID" value="ENSATEP00000066927.1"/>
    <property type="gene ID" value="ENSATEG00000004093.3"/>
</dbReference>
<evidence type="ECO:0000313" key="8">
    <source>
        <dbReference type="Proteomes" id="UP000265040"/>
    </source>
</evidence>
<evidence type="ECO:0000313" key="7">
    <source>
        <dbReference type="Ensembl" id="ENSATEP00000066927.1"/>
    </source>
</evidence>
<reference evidence="7" key="2">
    <citation type="submission" date="2025-08" db="UniProtKB">
        <authorList>
            <consortium name="Ensembl"/>
        </authorList>
    </citation>
    <scope>IDENTIFICATION</scope>
</reference>
<evidence type="ECO:0000256" key="2">
    <source>
        <dbReference type="ARBA" id="ARBA00022499"/>
    </source>
</evidence>
<keyword evidence="4" id="KW-0539">Nucleus</keyword>
<comment type="similarity">
    <text evidence="5">Belongs to the Fanconi anemia protein FANCD2 family.</text>
</comment>
<gene>
    <name evidence="7" type="primary">FANCD2</name>
</gene>
<dbReference type="PANTHER" id="PTHR32086:SF0">
    <property type="entry name" value="FANCONI ANEMIA GROUP D2 PROTEIN"/>
    <property type="match status" value="1"/>
</dbReference>
<dbReference type="InterPro" id="IPR029448">
    <property type="entry name" value="FANCD2"/>
</dbReference>
<feature type="region of interest" description="Disordered" evidence="6">
    <location>
        <begin position="1235"/>
        <end position="1256"/>
    </location>
</feature>
<keyword evidence="8" id="KW-1185">Reference proteome</keyword>
<evidence type="ECO:0000256" key="5">
    <source>
        <dbReference type="ARBA" id="ARBA00093456"/>
    </source>
</evidence>
<dbReference type="GO" id="GO:0031573">
    <property type="term" value="P:mitotic intra-S DNA damage checkpoint signaling"/>
    <property type="evidence" value="ECO:0007669"/>
    <property type="project" value="TreeGrafter"/>
</dbReference>
<dbReference type="Pfam" id="PF14631">
    <property type="entry name" value="FancD2"/>
    <property type="match status" value="2"/>
</dbReference>
<proteinExistence type="inferred from homology"/>
<sequence length="1291" mass="144383">MNYKLHQLDTFLNITPTEAKKSRSTGRQPKGDVVEEANQSVFAVFLRDAGVTLKQGGTSNEIAVDQIVFQKRIQQQLQKSPRYPGIIQEFISGLESHIEDPERFRNCLLPCVPQLSDGDASSFHESLLRMLLAIEMLQTYIINTLLEKLPEFMLDGIPRIIINQLKWLDRVVDSKELAVKLMELVSVAPVEVQRDIITSLPEILEDSQHNDIASSLLQENTQLTVPILDALSSLNLSSSLLTEVREAVMSTLTAVQLEDLPVVVKFILHSVSASDAYEVVCNLRKKLELEQCVLPPVLQASQNRMKSKGAALSQDSVTLTLDGIKSAVRFQKTISEAWLKVGINKKIKKNSCFVLDLLALFILHSTNANQSRRGAERVLKLKVRTGLIQEALLQRTFRDYSQVGYFPSILALAQSLLRSTDPCVVPFGGHMYRHSFTAFDSYCQQEVVGSLVTHVCSGVNGEVDVALELLCGLVTEKPSEMSLYAVFVKGILDYMDNLAPQQIRRLFHLLSRLAFGQQQQGAHIQDDMHIVIRKQLSSTVPKYKRIGIIGAVMIVGSMGAFSKQSSVNTLLELVKSSSESTPDAAALYYDELANLILTSTLDPQVQSVLDDFQDDFVVDLGPEITGSFPFPARVMYNLDEEESQGGIAINLLPLLAQEMLNKAEQRVSPLCLSPFFRLLRLCEEKQHQGNLEEIDALLGCPLILTDMDIVEKVESLSKVEREYLCTLLFHTINWFREVINAFCSQKETEMKMKVMTRLQNVTYLQTLLEKSLAGSPGYVPPVANFDGESTDGAVIGSITAVILFVLKDQSEKEKEKEVRQGVNLGAYRQFFRELDMEVLSVLQCGLLSRTQLDSELHTEVREEVLLGPAELVFLLEDMLRKLEFSLTASPAKRAPFLKSVGFSHLQQRSSKDIASCCVQLLPALCSHLENCHNYFQTLLSENNGVVDGPATDVHEHQLMSSAYQLLVAVFLWKCQRSLLKKALGVLAGRLKEGGAELTLEQLIKHSFEYLVNFRSTMPSLSTALCLSQLLATVSEKGGNSAAYREQTASLAKGFLSQSWVTASGEKERGNKFNEALHALLSIYLELVDDVLKAVEEIAGEGIPELLNASKDESSASWPTLSRPVLNVCLKYGRLFLESFLKLGMPLLDYSFKRHKMDVQSLLKTFQLSTRQLHHMCGHSKIHQDTSLTNHVPALKKSLELFVYRVKAMLILNNCQEAFWIGNLKNRNLKGEEILSQRSQASDEEEEEEERSMQPQGQSEDEVLFYLHVLANLSAKVSINVNILLYSCFIHI</sequence>
<evidence type="ECO:0000256" key="3">
    <source>
        <dbReference type="ARBA" id="ARBA00022843"/>
    </source>
</evidence>
<comment type="subcellular location">
    <subcellularLocation>
        <location evidence="1">Nucleus</location>
    </subcellularLocation>
</comment>
<dbReference type="GO" id="GO:0036297">
    <property type="term" value="P:interstrand cross-link repair"/>
    <property type="evidence" value="ECO:0007669"/>
    <property type="project" value="TreeGrafter"/>
</dbReference>
<evidence type="ECO:0008006" key="9">
    <source>
        <dbReference type="Google" id="ProtNLM"/>
    </source>
</evidence>
<evidence type="ECO:0000256" key="4">
    <source>
        <dbReference type="ARBA" id="ARBA00023242"/>
    </source>
</evidence>